<reference evidence="2 3" key="1">
    <citation type="submission" date="2016-10" db="EMBL/GenBank/DDBJ databases">
        <authorList>
            <person name="de Groot N.N."/>
        </authorList>
    </citation>
    <scope>NUCLEOTIDE SEQUENCE [LARGE SCALE GENOMIC DNA]</scope>
    <source>
        <strain evidence="2 3">CGMCC 1.7659</strain>
    </source>
</reference>
<name>A0A1I4ZRT5_9GAMM</name>
<dbReference type="STRING" id="578942.SAMN05216289_12817"/>
<dbReference type="InterPro" id="IPR052345">
    <property type="entry name" value="Rad_response_metalloprotease"/>
</dbReference>
<protein>
    <recommendedName>
        <fullName evidence="1">IrrE N-terminal-like domain-containing protein</fullName>
    </recommendedName>
</protein>
<dbReference type="Gene3D" id="1.10.10.2910">
    <property type="match status" value="1"/>
</dbReference>
<dbReference type="PANTHER" id="PTHR43236:SF2">
    <property type="entry name" value="BLL0069 PROTEIN"/>
    <property type="match status" value="1"/>
</dbReference>
<dbReference type="Proteomes" id="UP000198575">
    <property type="component" value="Unassembled WGS sequence"/>
</dbReference>
<proteinExistence type="predicted"/>
<feature type="domain" description="IrrE N-terminal-like" evidence="1">
    <location>
        <begin position="62"/>
        <end position="185"/>
    </location>
</feature>
<dbReference type="PANTHER" id="PTHR43236">
    <property type="entry name" value="ANTITOXIN HIGA1"/>
    <property type="match status" value="1"/>
</dbReference>
<dbReference type="AlphaFoldDB" id="A0A1I4ZRT5"/>
<evidence type="ECO:0000313" key="2">
    <source>
        <dbReference type="EMBL" id="SFN52763.1"/>
    </source>
</evidence>
<keyword evidence="3" id="KW-1185">Reference proteome</keyword>
<accession>A0A1I4ZRT5</accession>
<dbReference type="InterPro" id="IPR010359">
    <property type="entry name" value="IrrE_HExxH"/>
</dbReference>
<evidence type="ECO:0000313" key="3">
    <source>
        <dbReference type="Proteomes" id="UP000198575"/>
    </source>
</evidence>
<dbReference type="Pfam" id="PF06114">
    <property type="entry name" value="Peptidase_M78"/>
    <property type="match status" value="1"/>
</dbReference>
<gene>
    <name evidence="2" type="ORF">SAMN05216289_12817</name>
</gene>
<dbReference type="EMBL" id="FOVF01000028">
    <property type="protein sequence ID" value="SFN52763.1"/>
    <property type="molecule type" value="Genomic_DNA"/>
</dbReference>
<organism evidence="2 3">
    <name type="scientific">Dokdonella immobilis</name>
    <dbReference type="NCBI Taxonomy" id="578942"/>
    <lineage>
        <taxon>Bacteria</taxon>
        <taxon>Pseudomonadati</taxon>
        <taxon>Pseudomonadota</taxon>
        <taxon>Gammaproteobacteria</taxon>
        <taxon>Lysobacterales</taxon>
        <taxon>Rhodanobacteraceae</taxon>
        <taxon>Dokdonella</taxon>
    </lineage>
</organism>
<sequence length="192" mass="21715">MVDKFMANLHAGAGKMTDSNLSRYQAPTAVDLPRSDISAIAETVRRKVEYLPGVSLEDVIKRLGGEVCYSESEETPSYLVVEPEGFAICLPRGTSRARDRFTIAQMLGHYVLHYLYQRQRNRRTIQFLRVSLPVPEQAEKEANWFAAAFLMPAAIFKEKFKDFEKNDLALAEHFGVSSQAVQLRADSLNLRT</sequence>
<evidence type="ECO:0000259" key="1">
    <source>
        <dbReference type="Pfam" id="PF06114"/>
    </source>
</evidence>